<evidence type="ECO:0000313" key="3">
    <source>
        <dbReference type="EMBL" id="AXB48691.1"/>
    </source>
</evidence>
<dbReference type="GO" id="GO:0016758">
    <property type="term" value="F:hexosyltransferase activity"/>
    <property type="evidence" value="ECO:0007669"/>
    <property type="project" value="UniProtKB-ARBA"/>
</dbReference>
<dbReference type="InterPro" id="IPR050426">
    <property type="entry name" value="Glycosyltransferase_28"/>
</dbReference>
<dbReference type="GO" id="GO:0008194">
    <property type="term" value="F:UDP-glycosyltransferase activity"/>
    <property type="evidence" value="ECO:0007669"/>
    <property type="project" value="InterPro"/>
</dbReference>
<dbReference type="Gene3D" id="3.40.50.2000">
    <property type="entry name" value="Glycogen Phosphorylase B"/>
    <property type="match status" value="2"/>
</dbReference>
<dbReference type="PANTHER" id="PTHR48050">
    <property type="entry name" value="STEROL 3-BETA-GLUCOSYLTRANSFERASE"/>
    <property type="match status" value="1"/>
</dbReference>
<gene>
    <name evidence="3" type="ORF">A4R43_21345</name>
</gene>
<keyword evidence="1 3" id="KW-0808">Transferase</keyword>
<dbReference type="Pfam" id="PF06722">
    <property type="entry name" value="EryCIII-like_C"/>
    <property type="match status" value="1"/>
</dbReference>
<dbReference type="SUPFAM" id="SSF53756">
    <property type="entry name" value="UDP-Glycosyltransferase/glycogen phosphorylase"/>
    <property type="match status" value="1"/>
</dbReference>
<evidence type="ECO:0000259" key="2">
    <source>
        <dbReference type="Pfam" id="PF06722"/>
    </source>
</evidence>
<dbReference type="EMBL" id="CP015163">
    <property type="protein sequence ID" value="AXB48691.1"/>
    <property type="molecule type" value="Genomic_DNA"/>
</dbReference>
<feature type="domain" description="Erythromycin biosynthesis protein CIII-like C-terminal" evidence="2">
    <location>
        <begin position="240"/>
        <end position="369"/>
    </location>
</feature>
<evidence type="ECO:0000313" key="4">
    <source>
        <dbReference type="Proteomes" id="UP000250434"/>
    </source>
</evidence>
<sequence length="378" mass="38765">MRLLFSAGAGYSHIAPLLPLATAARDLGHATVFVTGPGAVGHLEAAGLHGVAVGAAAAGPQPWGRYSPAELAVMSAEEKLAFVVTVMAEAGAGGRLDDMLAFFRDWRPELVVAASGEFAAVAAAVVTGVPFAVHAIGPPKSAAVMAGGWAVVDELVRRFEPGGLPSRDNVPYLDIWPGGLRPAGVEWDLPNRWPVRPDGMLPVEGERPYPAPVVYVTAGTAHNTKPGVLEAMIGGVRDAGVDVVATIGRDGDLDRFGTQPGHVRITHFLPQERVLPHAEVVVCHAGAGTVLGALAHGKPLVLTPLATDQFDTAAQVADAGAGVVAEPSPDAVRAALGRVRRNPAYRAAAGVLAAEIAAMPPPVAVLERLTGGDGLGQQ</sequence>
<dbReference type="AlphaFoldDB" id="A0A344LKW7"/>
<dbReference type="PANTHER" id="PTHR48050:SF13">
    <property type="entry name" value="STEROL 3-BETA-GLUCOSYLTRANSFERASE UGT80A2"/>
    <property type="match status" value="1"/>
</dbReference>
<organism evidence="3 4">
    <name type="scientific">Amycolatopsis albispora</name>
    <dbReference type="NCBI Taxonomy" id="1804986"/>
    <lineage>
        <taxon>Bacteria</taxon>
        <taxon>Bacillati</taxon>
        <taxon>Actinomycetota</taxon>
        <taxon>Actinomycetes</taxon>
        <taxon>Pseudonocardiales</taxon>
        <taxon>Pseudonocardiaceae</taxon>
        <taxon>Amycolatopsis</taxon>
    </lineage>
</organism>
<accession>A0A344LKW7</accession>
<dbReference type="InterPro" id="IPR010610">
    <property type="entry name" value="EryCIII-like_C"/>
</dbReference>
<dbReference type="PROSITE" id="PS00375">
    <property type="entry name" value="UDPGT"/>
    <property type="match status" value="1"/>
</dbReference>
<protein>
    <submittedName>
        <fullName evidence="3">Glycosyltransferase</fullName>
    </submittedName>
</protein>
<name>A0A344LKW7_9PSEU</name>
<dbReference type="InterPro" id="IPR002213">
    <property type="entry name" value="UDP_glucos_trans"/>
</dbReference>
<dbReference type="GO" id="GO:0017000">
    <property type="term" value="P:antibiotic biosynthetic process"/>
    <property type="evidence" value="ECO:0007669"/>
    <property type="project" value="UniProtKB-ARBA"/>
</dbReference>
<keyword evidence="4" id="KW-1185">Reference proteome</keyword>
<proteinExistence type="predicted"/>
<dbReference type="Proteomes" id="UP000250434">
    <property type="component" value="Chromosome"/>
</dbReference>
<evidence type="ECO:0000256" key="1">
    <source>
        <dbReference type="ARBA" id="ARBA00022679"/>
    </source>
</evidence>
<dbReference type="OrthoDB" id="6620093at2"/>
<dbReference type="KEGG" id="aab:A4R43_21345"/>
<dbReference type="InterPro" id="IPR035595">
    <property type="entry name" value="UDP_glycos_trans_CS"/>
</dbReference>
<dbReference type="CDD" id="cd03784">
    <property type="entry name" value="GT1_Gtf-like"/>
    <property type="match status" value="1"/>
</dbReference>
<reference evidence="3 4" key="1">
    <citation type="submission" date="2016-04" db="EMBL/GenBank/DDBJ databases">
        <title>Complete genome sequence and analysis of deep-sea sediment isolate, Amycolatopsis sp. WP1.</title>
        <authorList>
            <person name="Wang H."/>
            <person name="Chen S."/>
            <person name="Wu Q."/>
        </authorList>
    </citation>
    <scope>NUCLEOTIDE SEQUENCE [LARGE SCALE GENOMIC DNA]</scope>
    <source>
        <strain evidence="3 4">WP1</strain>
    </source>
</reference>